<dbReference type="VEuPathDB" id="FungiDB:ASPVEDRAFT_45092"/>
<feature type="region of interest" description="Disordered" evidence="1">
    <location>
        <begin position="1"/>
        <end position="86"/>
    </location>
</feature>
<dbReference type="Proteomes" id="UP000184073">
    <property type="component" value="Unassembled WGS sequence"/>
</dbReference>
<feature type="compositionally biased region" description="Basic and acidic residues" evidence="1">
    <location>
        <begin position="221"/>
        <end position="230"/>
    </location>
</feature>
<dbReference type="GeneID" id="63728718"/>
<feature type="region of interest" description="Disordered" evidence="1">
    <location>
        <begin position="148"/>
        <end position="230"/>
    </location>
</feature>
<accession>A0A1L9PVX4</accession>
<sequence length="230" mass="24650">MRDSYSHYRSPEPEISSTSTSRSPQAQAQRERTPPVNPAASTHCHDKNPIMPSTFNLISLPYRPAPAPPRAPQIPSSSRPQSGDAQRVEDILPYHMRRGSLPSEGNMSSIGSRLALVHRTGESLLEELEWIGRNITTVSGQLSTVFASEPTEPPARAIPPVNTGPGLTTAALEQRPAGSSGVVDSQNHDAGEGPGGDGQTREDMGGEETSYETCMDTDAPSPREDAGEKR</sequence>
<dbReference type="EMBL" id="KV878133">
    <property type="protein sequence ID" value="OJJ05592.1"/>
    <property type="molecule type" value="Genomic_DNA"/>
</dbReference>
<name>A0A1L9PVX4_ASPVE</name>
<evidence type="ECO:0000313" key="2">
    <source>
        <dbReference type="EMBL" id="OJJ05592.1"/>
    </source>
</evidence>
<reference evidence="3" key="1">
    <citation type="journal article" date="2017" name="Genome Biol.">
        <title>Comparative genomics reveals high biological diversity and specific adaptations in the industrially and medically important fungal genus Aspergillus.</title>
        <authorList>
            <person name="de Vries R.P."/>
            <person name="Riley R."/>
            <person name="Wiebenga A."/>
            <person name="Aguilar-Osorio G."/>
            <person name="Amillis S."/>
            <person name="Uchima C.A."/>
            <person name="Anderluh G."/>
            <person name="Asadollahi M."/>
            <person name="Askin M."/>
            <person name="Barry K."/>
            <person name="Battaglia E."/>
            <person name="Bayram O."/>
            <person name="Benocci T."/>
            <person name="Braus-Stromeyer S.A."/>
            <person name="Caldana C."/>
            <person name="Canovas D."/>
            <person name="Cerqueira G.C."/>
            <person name="Chen F."/>
            <person name="Chen W."/>
            <person name="Choi C."/>
            <person name="Clum A."/>
            <person name="Dos Santos R.A."/>
            <person name="Damasio A.R."/>
            <person name="Diallinas G."/>
            <person name="Emri T."/>
            <person name="Fekete E."/>
            <person name="Flipphi M."/>
            <person name="Freyberg S."/>
            <person name="Gallo A."/>
            <person name="Gournas C."/>
            <person name="Habgood R."/>
            <person name="Hainaut M."/>
            <person name="Harispe M.L."/>
            <person name="Henrissat B."/>
            <person name="Hilden K.S."/>
            <person name="Hope R."/>
            <person name="Hossain A."/>
            <person name="Karabika E."/>
            <person name="Karaffa L."/>
            <person name="Karanyi Z."/>
            <person name="Krasevec N."/>
            <person name="Kuo A."/>
            <person name="Kusch H."/>
            <person name="LaButti K."/>
            <person name="Lagendijk E.L."/>
            <person name="Lapidus A."/>
            <person name="Levasseur A."/>
            <person name="Lindquist E."/>
            <person name="Lipzen A."/>
            <person name="Logrieco A.F."/>
            <person name="MacCabe A."/>
            <person name="Maekelae M.R."/>
            <person name="Malavazi I."/>
            <person name="Melin P."/>
            <person name="Meyer V."/>
            <person name="Mielnichuk N."/>
            <person name="Miskei M."/>
            <person name="Molnar A.P."/>
            <person name="Mule G."/>
            <person name="Ngan C.Y."/>
            <person name="Orejas M."/>
            <person name="Orosz E."/>
            <person name="Ouedraogo J.P."/>
            <person name="Overkamp K.M."/>
            <person name="Park H.-S."/>
            <person name="Perrone G."/>
            <person name="Piumi F."/>
            <person name="Punt P.J."/>
            <person name="Ram A.F."/>
            <person name="Ramon A."/>
            <person name="Rauscher S."/>
            <person name="Record E."/>
            <person name="Riano-Pachon D.M."/>
            <person name="Robert V."/>
            <person name="Roehrig J."/>
            <person name="Ruller R."/>
            <person name="Salamov A."/>
            <person name="Salih N.S."/>
            <person name="Samson R.A."/>
            <person name="Sandor E."/>
            <person name="Sanguinetti M."/>
            <person name="Schuetze T."/>
            <person name="Sepcic K."/>
            <person name="Shelest E."/>
            <person name="Sherlock G."/>
            <person name="Sophianopoulou V."/>
            <person name="Squina F.M."/>
            <person name="Sun H."/>
            <person name="Susca A."/>
            <person name="Todd R.B."/>
            <person name="Tsang A."/>
            <person name="Unkles S.E."/>
            <person name="van de Wiele N."/>
            <person name="van Rossen-Uffink D."/>
            <person name="Oliveira J.V."/>
            <person name="Vesth T.C."/>
            <person name="Visser J."/>
            <person name="Yu J.-H."/>
            <person name="Zhou M."/>
            <person name="Andersen M.R."/>
            <person name="Archer D.B."/>
            <person name="Baker S.E."/>
            <person name="Benoit I."/>
            <person name="Brakhage A.A."/>
            <person name="Braus G.H."/>
            <person name="Fischer R."/>
            <person name="Frisvad J.C."/>
            <person name="Goldman G.H."/>
            <person name="Houbraken J."/>
            <person name="Oakley B."/>
            <person name="Pocsi I."/>
            <person name="Scazzocchio C."/>
            <person name="Seiboth B."/>
            <person name="vanKuyk P.A."/>
            <person name="Wortman J."/>
            <person name="Dyer P.S."/>
            <person name="Grigoriev I.V."/>
        </authorList>
    </citation>
    <scope>NUCLEOTIDE SEQUENCE [LARGE SCALE GENOMIC DNA]</scope>
    <source>
        <strain evidence="3">CBS 583.65</strain>
    </source>
</reference>
<evidence type="ECO:0000256" key="1">
    <source>
        <dbReference type="SAM" id="MobiDB-lite"/>
    </source>
</evidence>
<dbReference type="OrthoDB" id="10633710at2759"/>
<organism evidence="2 3">
    <name type="scientific">Aspergillus versicolor CBS 583.65</name>
    <dbReference type="NCBI Taxonomy" id="1036611"/>
    <lineage>
        <taxon>Eukaryota</taxon>
        <taxon>Fungi</taxon>
        <taxon>Dikarya</taxon>
        <taxon>Ascomycota</taxon>
        <taxon>Pezizomycotina</taxon>
        <taxon>Eurotiomycetes</taxon>
        <taxon>Eurotiomycetidae</taxon>
        <taxon>Eurotiales</taxon>
        <taxon>Aspergillaceae</taxon>
        <taxon>Aspergillus</taxon>
        <taxon>Aspergillus subgen. Nidulantes</taxon>
    </lineage>
</organism>
<feature type="compositionally biased region" description="Low complexity" evidence="1">
    <location>
        <begin position="13"/>
        <end position="28"/>
    </location>
</feature>
<protein>
    <submittedName>
        <fullName evidence="2">Uncharacterized protein</fullName>
    </submittedName>
</protein>
<feature type="compositionally biased region" description="Basic and acidic residues" evidence="1">
    <location>
        <begin position="1"/>
        <end position="12"/>
    </location>
</feature>
<dbReference type="AlphaFoldDB" id="A0A1L9PVX4"/>
<proteinExistence type="predicted"/>
<gene>
    <name evidence="2" type="ORF">ASPVEDRAFT_45092</name>
</gene>
<keyword evidence="3" id="KW-1185">Reference proteome</keyword>
<feature type="compositionally biased region" description="Pro residues" evidence="1">
    <location>
        <begin position="63"/>
        <end position="72"/>
    </location>
</feature>
<dbReference type="RefSeq" id="XP_040671354.1">
    <property type="nucleotide sequence ID" value="XM_040813207.1"/>
</dbReference>
<evidence type="ECO:0000313" key="3">
    <source>
        <dbReference type="Proteomes" id="UP000184073"/>
    </source>
</evidence>